<proteinExistence type="inferred from homology"/>
<evidence type="ECO:0000256" key="5">
    <source>
        <dbReference type="ARBA" id="ARBA00023136"/>
    </source>
</evidence>
<feature type="transmembrane region" description="Helical" evidence="6">
    <location>
        <begin position="70"/>
        <end position="93"/>
    </location>
</feature>
<accession>A0A7V8SVZ2</accession>
<name>A0A7V8SVZ2_9BACT</name>
<dbReference type="NCBIfam" id="TIGR03718">
    <property type="entry name" value="R_switched_Alx"/>
    <property type="match status" value="1"/>
</dbReference>
<dbReference type="GO" id="GO:0016020">
    <property type="term" value="C:membrane"/>
    <property type="evidence" value="ECO:0007669"/>
    <property type="project" value="UniProtKB-SubCell"/>
</dbReference>
<evidence type="ECO:0000256" key="6">
    <source>
        <dbReference type="SAM" id="Phobius"/>
    </source>
</evidence>
<dbReference type="Pfam" id="PF03741">
    <property type="entry name" value="TerC"/>
    <property type="match status" value="1"/>
</dbReference>
<dbReference type="PANTHER" id="PTHR30238:SF0">
    <property type="entry name" value="THYLAKOID MEMBRANE PROTEIN TERC, CHLOROPLASTIC"/>
    <property type="match status" value="1"/>
</dbReference>
<dbReference type="PANTHER" id="PTHR30238">
    <property type="entry name" value="MEMBRANE BOUND PREDICTED REDOX MODULATOR"/>
    <property type="match status" value="1"/>
</dbReference>
<evidence type="ECO:0000256" key="2">
    <source>
        <dbReference type="ARBA" id="ARBA00007511"/>
    </source>
</evidence>
<comment type="subcellular location">
    <subcellularLocation>
        <location evidence="1">Membrane</location>
        <topology evidence="1">Multi-pass membrane protein</topology>
    </subcellularLocation>
</comment>
<dbReference type="EMBL" id="JACDQQ010000381">
    <property type="protein sequence ID" value="MBA0084122.1"/>
    <property type="molecule type" value="Genomic_DNA"/>
</dbReference>
<feature type="transmembrane region" description="Helical" evidence="6">
    <location>
        <begin position="251"/>
        <end position="269"/>
    </location>
</feature>
<feature type="transmembrane region" description="Helical" evidence="6">
    <location>
        <begin position="192"/>
        <end position="216"/>
    </location>
</feature>
<evidence type="ECO:0000313" key="7">
    <source>
        <dbReference type="EMBL" id="MBA0084122.1"/>
    </source>
</evidence>
<feature type="transmembrane region" description="Helical" evidence="6">
    <location>
        <begin position="281"/>
        <end position="300"/>
    </location>
</feature>
<evidence type="ECO:0000256" key="4">
    <source>
        <dbReference type="ARBA" id="ARBA00022989"/>
    </source>
</evidence>
<dbReference type="Proteomes" id="UP000567293">
    <property type="component" value="Unassembled WGS sequence"/>
</dbReference>
<evidence type="ECO:0000313" key="8">
    <source>
        <dbReference type="Proteomes" id="UP000567293"/>
    </source>
</evidence>
<feature type="transmembrane region" description="Helical" evidence="6">
    <location>
        <begin position="105"/>
        <end position="122"/>
    </location>
</feature>
<keyword evidence="8" id="KW-1185">Reference proteome</keyword>
<evidence type="ECO:0000256" key="3">
    <source>
        <dbReference type="ARBA" id="ARBA00022692"/>
    </source>
</evidence>
<keyword evidence="5 6" id="KW-0472">Membrane</keyword>
<feature type="transmembrane region" description="Helical" evidence="6">
    <location>
        <begin position="6"/>
        <end position="25"/>
    </location>
</feature>
<sequence length="313" mass="34971">MGTPLEWIVFNAVILAAIVLDLRVFHRHAHKVSLREAAIASVCWVSVSVLFGLGVFWLRGKQPALEFFTGYLIEKALSVDNLFLFLVIFRAFAVEDRFQHRLLEWGVVGALVMRGILIGVGAELIEHFSWVLYALGAFLVYAGMRLFFKKDEVHPEKGRIVRFLGRHLRVTREYHGADFFVRDAGRLFATPLFVVLLVVEITDVTLAIDSIPAVFGITRDPFIVYTSNVLAILGLRSLYFLLAGIIDRLRFLDEGLAVVLVFIGGKMIAERWVRVPVDTSLAVVGGVLLVALLASVLVPARSKREEVSKPTPE</sequence>
<keyword evidence="3 6" id="KW-0812">Transmembrane</keyword>
<gene>
    <name evidence="7" type="ORF">HRJ53_03920</name>
</gene>
<feature type="transmembrane region" description="Helical" evidence="6">
    <location>
        <begin position="222"/>
        <end position="242"/>
    </location>
</feature>
<protein>
    <submittedName>
        <fullName evidence="7">TerC family protein</fullName>
    </submittedName>
</protein>
<feature type="transmembrane region" description="Helical" evidence="6">
    <location>
        <begin position="37"/>
        <end position="58"/>
    </location>
</feature>
<organism evidence="7 8">
    <name type="scientific">Candidatus Acidiferrum panamense</name>
    <dbReference type="NCBI Taxonomy" id="2741543"/>
    <lineage>
        <taxon>Bacteria</taxon>
        <taxon>Pseudomonadati</taxon>
        <taxon>Acidobacteriota</taxon>
        <taxon>Terriglobia</taxon>
        <taxon>Candidatus Acidiferrales</taxon>
        <taxon>Candidatus Acidiferrum</taxon>
    </lineage>
</organism>
<dbReference type="InterPro" id="IPR022369">
    <property type="entry name" value="Integral_membrane_TerC_rswitch"/>
</dbReference>
<keyword evidence="4 6" id="KW-1133">Transmembrane helix</keyword>
<comment type="similarity">
    <text evidence="2">Belongs to the TerC family.</text>
</comment>
<comment type="caution">
    <text evidence="7">The sequence shown here is derived from an EMBL/GenBank/DDBJ whole genome shotgun (WGS) entry which is preliminary data.</text>
</comment>
<evidence type="ECO:0000256" key="1">
    <source>
        <dbReference type="ARBA" id="ARBA00004141"/>
    </source>
</evidence>
<dbReference type="AlphaFoldDB" id="A0A7V8SVZ2"/>
<reference evidence="7" key="1">
    <citation type="submission" date="2020-06" db="EMBL/GenBank/DDBJ databases">
        <title>Legume-microbial interactions unlock mineral nutrients during tropical forest succession.</title>
        <authorList>
            <person name="Epihov D.Z."/>
        </authorList>
    </citation>
    <scope>NUCLEOTIDE SEQUENCE [LARGE SCALE GENOMIC DNA]</scope>
    <source>
        <strain evidence="7">Pan2503</strain>
    </source>
</reference>
<feature type="transmembrane region" description="Helical" evidence="6">
    <location>
        <begin position="128"/>
        <end position="148"/>
    </location>
</feature>
<dbReference type="InterPro" id="IPR005496">
    <property type="entry name" value="Integral_membrane_TerC"/>
</dbReference>